<sequence>MIDGVTTFYWDDIKHASKYLIQVMNNNGHWVNFKVVTVNKVVIDRSFNDYHKFRIIACNYKTCINTGIASKSSAINRNVTFIHTDLLGSPISESN</sequence>
<proteinExistence type="predicted"/>
<organism evidence="1 2">
    <name type="scientific">Pseudoalteromonas piscicida</name>
    <dbReference type="NCBI Taxonomy" id="43662"/>
    <lineage>
        <taxon>Bacteria</taxon>
        <taxon>Pseudomonadati</taxon>
        <taxon>Pseudomonadota</taxon>
        <taxon>Gammaproteobacteria</taxon>
        <taxon>Alteromonadales</taxon>
        <taxon>Pseudoalteromonadaceae</taxon>
        <taxon>Pseudoalteromonas</taxon>
    </lineage>
</organism>
<keyword evidence="2" id="KW-1185">Reference proteome</keyword>
<dbReference type="EMBL" id="NKHF01000024">
    <property type="protein sequence ID" value="PCK32765.1"/>
    <property type="molecule type" value="Genomic_DNA"/>
</dbReference>
<comment type="caution">
    <text evidence="1">The sequence shown here is derived from an EMBL/GenBank/DDBJ whole genome shotgun (WGS) entry which is preliminary data.</text>
</comment>
<protein>
    <submittedName>
        <fullName evidence="1">Uncharacterized protein</fullName>
    </submittedName>
</protein>
<dbReference type="Proteomes" id="UP000228621">
    <property type="component" value="Unassembled WGS sequence"/>
</dbReference>
<gene>
    <name evidence="1" type="ORF">CEX98_05020</name>
</gene>
<accession>A0A2A5JTM0</accession>
<name>A0A2A5JTM0_PSEO7</name>
<evidence type="ECO:0000313" key="1">
    <source>
        <dbReference type="EMBL" id="PCK32765.1"/>
    </source>
</evidence>
<evidence type="ECO:0000313" key="2">
    <source>
        <dbReference type="Proteomes" id="UP000228621"/>
    </source>
</evidence>
<reference evidence="2" key="1">
    <citation type="journal article" date="2019" name="Genome Announc.">
        <title>Draft Genome Sequence of Pseudoalteromonas piscicida Strain 36Y ROTHPW, an Hypersaline Seawater Isolate from the South Coast of Sonora, Mexico.</title>
        <authorList>
            <person name="Sanchez-Diaz R."/>
            <person name="Molina-Garza Z.J."/>
            <person name="Cruz-Suarez L.E."/>
            <person name="Selvin J."/>
            <person name="Kiran G.S."/>
            <person name="Ibarra-Gamez J.C."/>
            <person name="Gomez-Gil B."/>
            <person name="Galaviz-Silva L."/>
        </authorList>
    </citation>
    <scope>NUCLEOTIDE SEQUENCE [LARGE SCALE GENOMIC DNA]</scope>
    <source>
        <strain evidence="2">36Y_RITHPW</strain>
    </source>
</reference>
<dbReference type="AlphaFoldDB" id="A0A2A5JTM0"/>